<feature type="domain" description="VWFA" evidence="1">
    <location>
        <begin position="983"/>
        <end position="1139"/>
    </location>
</feature>
<evidence type="ECO:0000313" key="3">
    <source>
        <dbReference type="Proteomes" id="UP000295680"/>
    </source>
</evidence>
<dbReference type="InterPro" id="IPR008912">
    <property type="entry name" value="Uncharacterised_CoxE"/>
</dbReference>
<dbReference type="Pfam" id="PF18934">
    <property type="entry name" value="DUF5682"/>
    <property type="match status" value="1"/>
</dbReference>
<comment type="caution">
    <text evidence="2">The sequence shown here is derived from an EMBL/GenBank/DDBJ whole genome shotgun (WGS) entry which is preliminary data.</text>
</comment>
<evidence type="ECO:0000259" key="1">
    <source>
        <dbReference type="SMART" id="SM00327"/>
    </source>
</evidence>
<dbReference type="SUPFAM" id="SSF53300">
    <property type="entry name" value="vWA-like"/>
    <property type="match status" value="1"/>
</dbReference>
<gene>
    <name evidence="2" type="ORF">EV192_11141</name>
</gene>
<dbReference type="Pfam" id="PF05762">
    <property type="entry name" value="VWA_CoxE"/>
    <property type="match status" value="1"/>
</dbReference>
<proteinExistence type="predicted"/>
<dbReference type="EMBL" id="SLWS01000011">
    <property type="protein sequence ID" value="TCO52847.1"/>
    <property type="molecule type" value="Genomic_DNA"/>
</dbReference>
<protein>
    <submittedName>
        <fullName evidence="2">VWA domain containing CoxE-like protein</fullName>
    </submittedName>
</protein>
<dbReference type="InterPro" id="IPR050458">
    <property type="entry name" value="LolB"/>
</dbReference>
<name>A0A4R2J4U0_9PSEU</name>
<organism evidence="2 3">
    <name type="scientific">Actinocrispum wychmicini</name>
    <dbReference type="NCBI Taxonomy" id="1213861"/>
    <lineage>
        <taxon>Bacteria</taxon>
        <taxon>Bacillati</taxon>
        <taxon>Actinomycetota</taxon>
        <taxon>Actinomycetes</taxon>
        <taxon>Pseudonocardiales</taxon>
        <taxon>Pseudonocardiaceae</taxon>
        <taxon>Actinocrispum</taxon>
    </lineage>
</organism>
<dbReference type="AlphaFoldDB" id="A0A4R2J4U0"/>
<dbReference type="SMART" id="SM00327">
    <property type="entry name" value="VWA"/>
    <property type="match status" value="1"/>
</dbReference>
<dbReference type="InterPro" id="IPR036465">
    <property type="entry name" value="vWFA_dom_sf"/>
</dbReference>
<accession>A0A4R2J4U0</accession>
<dbReference type="RefSeq" id="WP_243727367.1">
    <property type="nucleotide sequence ID" value="NZ_SLWS01000011.1"/>
</dbReference>
<evidence type="ECO:0000313" key="2">
    <source>
        <dbReference type="EMBL" id="TCO52847.1"/>
    </source>
</evidence>
<dbReference type="Gene3D" id="3.40.50.410">
    <property type="entry name" value="von Willebrand factor, type A domain"/>
    <property type="match status" value="1"/>
</dbReference>
<dbReference type="InterPro" id="IPR002035">
    <property type="entry name" value="VWF_A"/>
</dbReference>
<dbReference type="PANTHER" id="PTHR30634">
    <property type="entry name" value="OUTER MEMBRANE LOLAB LIPOPROTEIN INSERTION APPARATUS"/>
    <property type="match status" value="1"/>
</dbReference>
<reference evidence="2 3" key="1">
    <citation type="submission" date="2019-03" db="EMBL/GenBank/DDBJ databases">
        <title>Genomic Encyclopedia of Type Strains, Phase IV (KMG-IV): sequencing the most valuable type-strain genomes for metagenomic binning, comparative biology and taxonomic classification.</title>
        <authorList>
            <person name="Goeker M."/>
        </authorList>
    </citation>
    <scope>NUCLEOTIDE SEQUENCE [LARGE SCALE GENOMIC DNA]</scope>
    <source>
        <strain evidence="2 3">DSM 45934</strain>
    </source>
</reference>
<keyword evidence="3" id="KW-1185">Reference proteome</keyword>
<dbReference type="InterPro" id="IPR043737">
    <property type="entry name" value="DUF5682"/>
</dbReference>
<dbReference type="Proteomes" id="UP000295680">
    <property type="component" value="Unassembled WGS sequence"/>
</dbReference>
<dbReference type="PANTHER" id="PTHR30634:SF7">
    <property type="entry name" value="VWA DOMAIN-CONTAINING PROTEIN"/>
    <property type="match status" value="1"/>
</dbReference>
<sequence length="1146" mass="120884">MTTSASETRNVHSAVDELAGSTRPHLIGIRHHSPALAVAMPELLDRAAPEVLLVELPAELGEWLPWLADPATVAPVALSGAARDGGSLAFYPFADFSPELAAIRWAYRNGIEVVPCDLPLAYREGYRDGTGGPTPLTDALRRGVTGRDSEDLWDRLVEAPAPGQSAESVRRAALIVGWAMRADEADRVDSYDLRREAWMRQCVAAAGTRRVSAVIGSFHAAALLRGESEGTAAAESRQRPAEVVTSLVPYTFDLLDERSGYPAGIRDPEWQQAVLHADGDPAGIERAAAEMTVRICAGLRKRGHPAGPAEAREALRLAVDLARLRGLPAPGRGELIESVQTVLTHGEPVGRGRVVASAAREVLIGNRSGVLAPGTPTSGLAPAVVAELAELRLPGPDTQGREVRLRLDPGRSTLDRNRQVLVRRLDLLGVPYGEFVPTDGLGGADSLTTQWRVRWTPSTAATLPVAGIWGVTLAQAATGRLLANRAREIEDGGGTAAQVLAGLRDASECALVGMASVRLTDTAGVLPSSGTLQELLAGLDLLDRLRAGHLPVDPELLADHPELAGDLETAAVRQIEGMAGSDDTTDARAIVQLGQRHESRGTGLRLSSALTTVAANGSPLMQGAAAATRVLLGLDEPATLGVRATSWMDTATTRDARTMLSRRLAGVLTAAGALLETAEALGPLMDRMESLPDKDFLDRLPALRGGFRSVGPAARNLVLQTVRERTGLSLDHQPDVDPELLAQWVVADRAGLAAVASLALGLPTAATADISTVDISREAAGGELPAIVRWQLILGRAGSPPPCGGQYATALDELYGGESGEGSSGMTGRRGGQGRPFPDVRQWSAELTALFGADVREEVLAAAVAGGRLDAALYLDPDQVRPSVELLRNVLALAGGMSESALAKLRPLVAKIIEELTKELATRTRPALTGLQLPRPSRRPGGRLDMNRTIRANLASARRRDDGSILVIPERPVFRTRARRANDWRLVLVVDVSASMEASTIWAAITAAILAGVPMLTTHFLTFSTEVVDLTDRVGDPLSLLLEVRVGGGTHIAGALRHARTLVTVPDRTMVVVVSDFEEGAPLAGLLAETRELVAAGVKVLGCASLDDSGTARYSVSVAQALVAAGMPVAALSPQQLTKWVGDQVR</sequence>